<evidence type="ECO:0000259" key="1">
    <source>
        <dbReference type="Pfam" id="PF13614"/>
    </source>
</evidence>
<dbReference type="InterPro" id="IPR017818">
    <property type="entry name" value="Plasmid_partition_RepA"/>
</dbReference>
<dbReference type="PANTHER" id="PTHR13696">
    <property type="entry name" value="P-LOOP CONTAINING NUCLEOSIDE TRIPHOSPHATE HYDROLASE"/>
    <property type="match status" value="1"/>
</dbReference>
<proteinExistence type="predicted"/>
<dbReference type="SUPFAM" id="SSF52540">
    <property type="entry name" value="P-loop containing nucleoside triphosphate hydrolases"/>
    <property type="match status" value="1"/>
</dbReference>
<dbReference type="InterPro" id="IPR050678">
    <property type="entry name" value="DNA_Partitioning_ATPase"/>
</dbReference>
<protein>
    <submittedName>
        <fullName evidence="2">Putative replication protein A</fullName>
    </submittedName>
</protein>
<feature type="domain" description="AAA" evidence="1">
    <location>
        <begin position="141"/>
        <end position="320"/>
    </location>
</feature>
<reference evidence="2 3" key="1">
    <citation type="submission" date="2016-01" db="EMBL/GenBank/DDBJ databases">
        <authorList>
            <person name="Oliw E.H."/>
        </authorList>
    </citation>
    <scope>NUCLEOTIDE SEQUENCE [LARGE SCALE GENOMIC DNA]</scope>
    <source>
        <strain evidence="2 3">Kerr 14</strain>
    </source>
</reference>
<dbReference type="NCBIfam" id="NF010443">
    <property type="entry name" value="PRK13869.1"/>
    <property type="match status" value="1"/>
</dbReference>
<dbReference type="AlphaFoldDB" id="A0A1S7SDS8"/>
<dbReference type="CDD" id="cd02042">
    <property type="entry name" value="ParAB_family"/>
    <property type="match status" value="1"/>
</dbReference>
<sequence>MTNVETVIARLTPVNRLKPEAPVNVIDRHINLASTSAHITQRAEALSARLRAVGERAFPPIAQKSLRSFSSGEVAEVVGVSDGYLRQLSLDGLGPSPDLGAGGRRSYTLQQINQLREYLAGARPKEAVRFWPRRRPGEKLQVITVANFKGGSAKTTTSVYLAQGLALQGFRVLAIDLDPQASLSAMFGYQPEFDVAENATLYGAIRYDDQRVPMKDVVRPTYFTGISIVPGNLELMEFEHQTPRNMLQNRGKPEDLFFRRVAGAINQVEEDFDVVVVDCPPQLGFLTMGALNAATGMIVTVHPQMVDVASMSQFLLMTSDLTSVIEEAGGRLDYDFLRFLVTRHDPRDVPEQEIVGLLRDVFAGDVMAATAWKSTAIANAGLTKQSLYELSRGAVGRSTYDRAMESINAVNQEVVSLINTVWGR</sequence>
<dbReference type="Gene3D" id="3.40.50.300">
    <property type="entry name" value="P-loop containing nucleotide triphosphate hydrolases"/>
    <property type="match status" value="1"/>
</dbReference>
<dbReference type="Proteomes" id="UP000191897">
    <property type="component" value="Unassembled WGS sequence"/>
</dbReference>
<dbReference type="PANTHER" id="PTHR13696:SF52">
    <property type="entry name" value="PARA FAMILY PROTEIN CT_582"/>
    <property type="match status" value="1"/>
</dbReference>
<dbReference type="InterPro" id="IPR025669">
    <property type="entry name" value="AAA_dom"/>
</dbReference>
<dbReference type="NCBIfam" id="TIGR03453">
    <property type="entry name" value="partition_RepA"/>
    <property type="match status" value="1"/>
</dbReference>
<evidence type="ECO:0000313" key="2">
    <source>
        <dbReference type="EMBL" id="CUX66524.1"/>
    </source>
</evidence>
<gene>
    <name evidence="2" type="primary">repA</name>
    <name evidence="2" type="ORF">AGR4C_pa70043</name>
</gene>
<accession>A0A1S7SDS8</accession>
<dbReference type="EMBL" id="FBWC01000038">
    <property type="protein sequence ID" value="CUX66524.1"/>
    <property type="molecule type" value="Genomic_DNA"/>
</dbReference>
<organism evidence="2 3">
    <name type="scientific">Agrobacterium tumefaciens str. Kerr 14</name>
    <dbReference type="NCBI Taxonomy" id="1183424"/>
    <lineage>
        <taxon>Bacteria</taxon>
        <taxon>Pseudomonadati</taxon>
        <taxon>Pseudomonadota</taxon>
        <taxon>Alphaproteobacteria</taxon>
        <taxon>Hyphomicrobiales</taxon>
        <taxon>Rhizobiaceae</taxon>
        <taxon>Rhizobium/Agrobacterium group</taxon>
        <taxon>Agrobacterium</taxon>
        <taxon>Agrobacterium tumefaciens complex</taxon>
    </lineage>
</organism>
<name>A0A1S7SDS8_AGRTU</name>
<dbReference type="Pfam" id="PF13614">
    <property type="entry name" value="AAA_31"/>
    <property type="match status" value="1"/>
</dbReference>
<dbReference type="InterPro" id="IPR027417">
    <property type="entry name" value="P-loop_NTPase"/>
</dbReference>
<evidence type="ECO:0000313" key="3">
    <source>
        <dbReference type="Proteomes" id="UP000191897"/>
    </source>
</evidence>